<dbReference type="InterPro" id="IPR050482">
    <property type="entry name" value="Sensor_HK_TwoCompSys"/>
</dbReference>
<keyword evidence="6 12" id="KW-0418">Kinase</keyword>
<dbReference type="OrthoDB" id="227596at2"/>
<evidence type="ECO:0000256" key="1">
    <source>
        <dbReference type="ARBA" id="ARBA00000085"/>
    </source>
</evidence>
<feature type="transmembrane region" description="Helical" evidence="9">
    <location>
        <begin position="84"/>
        <end position="101"/>
    </location>
</feature>
<evidence type="ECO:0000259" key="11">
    <source>
        <dbReference type="Pfam" id="PF07730"/>
    </source>
</evidence>
<keyword evidence="9" id="KW-0812">Transmembrane</keyword>
<evidence type="ECO:0000256" key="8">
    <source>
        <dbReference type="ARBA" id="ARBA00023012"/>
    </source>
</evidence>
<dbReference type="InterPro" id="IPR036890">
    <property type="entry name" value="HATPase_C_sf"/>
</dbReference>
<comment type="catalytic activity">
    <reaction evidence="1">
        <text>ATP + protein L-histidine = ADP + protein N-phospho-L-histidine.</text>
        <dbReference type="EC" id="2.7.13.3"/>
    </reaction>
</comment>
<dbReference type="SUPFAM" id="SSF55874">
    <property type="entry name" value="ATPase domain of HSP90 chaperone/DNA topoisomerase II/histidine kinase"/>
    <property type="match status" value="1"/>
</dbReference>
<name>A0A540WD93_9ACTN</name>
<evidence type="ECO:0000313" key="13">
    <source>
        <dbReference type="Proteomes" id="UP000319103"/>
    </source>
</evidence>
<dbReference type="InterPro" id="IPR003594">
    <property type="entry name" value="HATPase_dom"/>
</dbReference>
<feature type="transmembrane region" description="Helical" evidence="9">
    <location>
        <begin position="113"/>
        <end position="132"/>
    </location>
</feature>
<protein>
    <recommendedName>
        <fullName evidence="2">histidine kinase</fullName>
        <ecNumber evidence="2">2.7.13.3</ecNumber>
    </recommendedName>
</protein>
<dbReference type="EMBL" id="VIGB01000003">
    <property type="protein sequence ID" value="TQF07005.1"/>
    <property type="molecule type" value="Genomic_DNA"/>
</dbReference>
<dbReference type="Pfam" id="PF07730">
    <property type="entry name" value="HisKA_3"/>
    <property type="match status" value="1"/>
</dbReference>
<feature type="domain" description="Signal transduction histidine kinase subgroup 3 dimerisation and phosphoacceptor" evidence="11">
    <location>
        <begin position="150"/>
        <end position="215"/>
    </location>
</feature>
<gene>
    <name evidence="12" type="ORF">E6W39_38495</name>
</gene>
<feature type="domain" description="Histidine kinase/HSP90-like ATPase" evidence="10">
    <location>
        <begin position="261"/>
        <end position="347"/>
    </location>
</feature>
<dbReference type="GO" id="GO:0016020">
    <property type="term" value="C:membrane"/>
    <property type="evidence" value="ECO:0007669"/>
    <property type="project" value="InterPro"/>
</dbReference>
<evidence type="ECO:0000256" key="6">
    <source>
        <dbReference type="ARBA" id="ARBA00022777"/>
    </source>
</evidence>
<dbReference type="GO" id="GO:0000155">
    <property type="term" value="F:phosphorelay sensor kinase activity"/>
    <property type="evidence" value="ECO:0007669"/>
    <property type="project" value="InterPro"/>
</dbReference>
<dbReference type="PANTHER" id="PTHR24421:SF10">
    <property type="entry name" value="NITRATE_NITRITE SENSOR PROTEIN NARQ"/>
    <property type="match status" value="1"/>
</dbReference>
<dbReference type="Pfam" id="PF02518">
    <property type="entry name" value="HATPase_c"/>
    <property type="match status" value="1"/>
</dbReference>
<keyword evidence="9" id="KW-1133">Transmembrane helix</keyword>
<dbReference type="PANTHER" id="PTHR24421">
    <property type="entry name" value="NITRATE/NITRITE SENSOR PROTEIN NARX-RELATED"/>
    <property type="match status" value="1"/>
</dbReference>
<reference evidence="12 13" key="1">
    <citation type="submission" date="2019-06" db="EMBL/GenBank/DDBJ databases">
        <title>Description of Kitasatospora acidophila sp. nov. isolated from pine grove soil, and reclassification of Streptomyces novaecaesareae to Kitasatospora novaeceasareae comb. nov.</title>
        <authorList>
            <person name="Kim M.J."/>
        </authorList>
    </citation>
    <scope>NUCLEOTIDE SEQUENCE [LARGE SCALE GENOMIC DNA]</scope>
    <source>
        <strain evidence="12 13">MMS16-CNU292</strain>
    </source>
</reference>
<evidence type="ECO:0000256" key="2">
    <source>
        <dbReference type="ARBA" id="ARBA00012438"/>
    </source>
</evidence>
<feature type="transmembrane region" description="Helical" evidence="9">
    <location>
        <begin position="30"/>
        <end position="49"/>
    </location>
</feature>
<dbReference type="Proteomes" id="UP000319103">
    <property type="component" value="Unassembled WGS sequence"/>
</dbReference>
<keyword evidence="3" id="KW-0597">Phosphoprotein</keyword>
<dbReference type="RefSeq" id="WP_141637410.1">
    <property type="nucleotide sequence ID" value="NZ_VIGB01000003.1"/>
</dbReference>
<keyword evidence="13" id="KW-1185">Reference proteome</keyword>
<keyword evidence="7" id="KW-0067">ATP-binding</keyword>
<organism evidence="12 13">
    <name type="scientific">Kitasatospora acidiphila</name>
    <dbReference type="NCBI Taxonomy" id="2567942"/>
    <lineage>
        <taxon>Bacteria</taxon>
        <taxon>Bacillati</taxon>
        <taxon>Actinomycetota</taxon>
        <taxon>Actinomycetes</taxon>
        <taxon>Kitasatosporales</taxon>
        <taxon>Streptomycetaceae</taxon>
        <taxon>Kitasatospora</taxon>
    </lineage>
</organism>
<keyword evidence="8" id="KW-0902">Two-component regulatory system</keyword>
<evidence type="ECO:0000259" key="10">
    <source>
        <dbReference type="Pfam" id="PF02518"/>
    </source>
</evidence>
<dbReference type="GO" id="GO:0046983">
    <property type="term" value="F:protein dimerization activity"/>
    <property type="evidence" value="ECO:0007669"/>
    <property type="project" value="InterPro"/>
</dbReference>
<evidence type="ECO:0000256" key="3">
    <source>
        <dbReference type="ARBA" id="ARBA00022553"/>
    </source>
</evidence>
<keyword evidence="9" id="KW-0472">Membrane</keyword>
<comment type="caution">
    <text evidence="12">The sequence shown here is derived from an EMBL/GenBank/DDBJ whole genome shotgun (WGS) entry which is preliminary data.</text>
</comment>
<dbReference type="Gene3D" id="3.30.565.10">
    <property type="entry name" value="Histidine kinase-like ATPase, C-terminal domain"/>
    <property type="match status" value="1"/>
</dbReference>
<evidence type="ECO:0000256" key="7">
    <source>
        <dbReference type="ARBA" id="ARBA00022840"/>
    </source>
</evidence>
<dbReference type="GO" id="GO:0005524">
    <property type="term" value="F:ATP binding"/>
    <property type="evidence" value="ECO:0007669"/>
    <property type="project" value="UniProtKB-KW"/>
</dbReference>
<evidence type="ECO:0000256" key="4">
    <source>
        <dbReference type="ARBA" id="ARBA00022679"/>
    </source>
</evidence>
<accession>A0A540WD93</accession>
<feature type="transmembrane region" description="Helical" evidence="9">
    <location>
        <begin position="61"/>
        <end position="78"/>
    </location>
</feature>
<dbReference type="EC" id="2.7.13.3" evidence="2"/>
<evidence type="ECO:0000256" key="9">
    <source>
        <dbReference type="SAM" id="Phobius"/>
    </source>
</evidence>
<dbReference type="Gene3D" id="1.20.5.1930">
    <property type="match status" value="1"/>
</dbReference>
<evidence type="ECO:0000256" key="5">
    <source>
        <dbReference type="ARBA" id="ARBA00022741"/>
    </source>
</evidence>
<dbReference type="AlphaFoldDB" id="A0A540WD93"/>
<keyword evidence="5" id="KW-0547">Nucleotide-binding</keyword>
<dbReference type="InterPro" id="IPR011712">
    <property type="entry name" value="Sig_transdc_His_kin_sub3_dim/P"/>
</dbReference>
<dbReference type="CDD" id="cd16917">
    <property type="entry name" value="HATPase_UhpB-NarQ-NarX-like"/>
    <property type="match status" value="1"/>
</dbReference>
<evidence type="ECO:0000313" key="12">
    <source>
        <dbReference type="EMBL" id="TQF07005.1"/>
    </source>
</evidence>
<proteinExistence type="predicted"/>
<keyword evidence="4" id="KW-0808">Transferase</keyword>
<sequence>MYEVLAVLMAAGAVLGAVLAGWGGRVRPALAAGCVGAGSTALTAAAWWARPYQEGDRLSGLAGVLELLALLLLVALAVRAGRQQLALAPAVLAALLWPLRFMHPPTWTEQVQLLGFGTGGLAVAALVGRYLGALDQRRHREVAATRRAQRLELAHDLHDFVAHDVSGMVAQAQAGAILAQQHPEQAAAVFQRIEQAGQQALTALDRTVRLLRTEQQAGEREPQHGLDELPALTDRFTAAGSVEARLRNSARQVSREVGATAYRIVVEALTNVRRHAATATRVEVSVRTAGGQLEVRITDDGRPGDRRTRRDGGHGLAALGARVEALGGTFNSGRTEAGWQVRALLPLAGEAL</sequence>